<evidence type="ECO:0000256" key="5">
    <source>
        <dbReference type="ARBA" id="ARBA00023077"/>
    </source>
</evidence>
<dbReference type="InterPro" id="IPR037066">
    <property type="entry name" value="Plug_dom_sf"/>
</dbReference>
<dbReference type="EMBL" id="FTOR01000015">
    <property type="protein sequence ID" value="SIT34227.1"/>
    <property type="molecule type" value="Genomic_DNA"/>
</dbReference>
<dbReference type="Proteomes" id="UP000186917">
    <property type="component" value="Unassembled WGS sequence"/>
</dbReference>
<dbReference type="SUPFAM" id="SSF56935">
    <property type="entry name" value="Porins"/>
    <property type="match status" value="1"/>
</dbReference>
<evidence type="ECO:0000256" key="4">
    <source>
        <dbReference type="ARBA" id="ARBA00022692"/>
    </source>
</evidence>
<evidence type="ECO:0000256" key="9">
    <source>
        <dbReference type="RuleBase" id="RU003357"/>
    </source>
</evidence>
<evidence type="ECO:0000313" key="12">
    <source>
        <dbReference type="EMBL" id="SIT34227.1"/>
    </source>
</evidence>
<gene>
    <name evidence="12" type="ORF">SAMN05421788_11553</name>
</gene>
<evidence type="ECO:0000259" key="10">
    <source>
        <dbReference type="Pfam" id="PF00593"/>
    </source>
</evidence>
<comment type="subcellular location">
    <subcellularLocation>
        <location evidence="1 8">Cell outer membrane</location>
        <topology evidence="1 8">Multi-pass membrane protein</topology>
    </subcellularLocation>
</comment>
<dbReference type="STRING" id="477680.SAMN05421788_11553"/>
<dbReference type="InterPro" id="IPR023997">
    <property type="entry name" value="TonB-dep_OMP_SusC/RagA_CS"/>
</dbReference>
<keyword evidence="4 8" id="KW-0812">Transmembrane</keyword>
<dbReference type="Pfam" id="PF13715">
    <property type="entry name" value="CarbopepD_reg_2"/>
    <property type="match status" value="1"/>
</dbReference>
<keyword evidence="3 8" id="KW-1134">Transmembrane beta strand</keyword>
<evidence type="ECO:0000256" key="3">
    <source>
        <dbReference type="ARBA" id="ARBA00022452"/>
    </source>
</evidence>
<evidence type="ECO:0000313" key="13">
    <source>
        <dbReference type="Proteomes" id="UP000186917"/>
    </source>
</evidence>
<dbReference type="Gene3D" id="2.60.40.1120">
    <property type="entry name" value="Carboxypeptidase-like, regulatory domain"/>
    <property type="match status" value="1"/>
</dbReference>
<dbReference type="InterPro" id="IPR000531">
    <property type="entry name" value="Beta-barrel_TonB"/>
</dbReference>
<dbReference type="NCBIfam" id="TIGR04057">
    <property type="entry name" value="SusC_RagA_signa"/>
    <property type="match status" value="1"/>
</dbReference>
<dbReference type="Gene3D" id="2.170.130.10">
    <property type="entry name" value="TonB-dependent receptor, plug domain"/>
    <property type="match status" value="1"/>
</dbReference>
<dbReference type="RefSeq" id="WP_076382620.1">
    <property type="nucleotide sequence ID" value="NZ_AP017422.1"/>
</dbReference>
<evidence type="ECO:0000256" key="1">
    <source>
        <dbReference type="ARBA" id="ARBA00004571"/>
    </source>
</evidence>
<evidence type="ECO:0000256" key="7">
    <source>
        <dbReference type="ARBA" id="ARBA00023237"/>
    </source>
</evidence>
<evidence type="ECO:0000256" key="6">
    <source>
        <dbReference type="ARBA" id="ARBA00023136"/>
    </source>
</evidence>
<keyword evidence="6 8" id="KW-0472">Membrane</keyword>
<evidence type="ECO:0000259" key="11">
    <source>
        <dbReference type="Pfam" id="PF07715"/>
    </source>
</evidence>
<feature type="domain" description="TonB-dependent receptor plug" evidence="11">
    <location>
        <begin position="245"/>
        <end position="344"/>
    </location>
</feature>
<keyword evidence="2 8" id="KW-0813">Transport</keyword>
<keyword evidence="5 9" id="KW-0798">TonB box</keyword>
<keyword evidence="13" id="KW-1185">Reference proteome</keyword>
<dbReference type="Gene3D" id="2.40.170.20">
    <property type="entry name" value="TonB-dependent receptor, beta-barrel domain"/>
    <property type="match status" value="1"/>
</dbReference>
<evidence type="ECO:0000256" key="2">
    <source>
        <dbReference type="ARBA" id="ARBA00022448"/>
    </source>
</evidence>
<dbReference type="InterPro" id="IPR012910">
    <property type="entry name" value="Plug_dom"/>
</dbReference>
<proteinExistence type="inferred from homology"/>
<dbReference type="SUPFAM" id="SSF49464">
    <property type="entry name" value="Carboxypeptidase regulatory domain-like"/>
    <property type="match status" value="1"/>
</dbReference>
<dbReference type="InterPro" id="IPR039426">
    <property type="entry name" value="TonB-dep_rcpt-like"/>
</dbReference>
<dbReference type="AlphaFoldDB" id="A0A173MBZ0"/>
<dbReference type="InterPro" id="IPR008969">
    <property type="entry name" value="CarboxyPept-like_regulatory"/>
</dbReference>
<evidence type="ECO:0000256" key="8">
    <source>
        <dbReference type="PROSITE-ProRule" id="PRU01360"/>
    </source>
</evidence>
<feature type="domain" description="TonB-dependent receptor-like beta-barrel" evidence="10">
    <location>
        <begin position="638"/>
        <end position="1185"/>
    </location>
</feature>
<dbReference type="Pfam" id="PF07715">
    <property type="entry name" value="Plug"/>
    <property type="match status" value="1"/>
</dbReference>
<dbReference type="InterPro" id="IPR036942">
    <property type="entry name" value="Beta-barrel_TonB_sf"/>
</dbReference>
<reference evidence="13" key="1">
    <citation type="submission" date="2017-01" db="EMBL/GenBank/DDBJ databases">
        <authorList>
            <person name="Varghese N."/>
            <person name="Submissions S."/>
        </authorList>
    </citation>
    <scope>NUCLEOTIDE SEQUENCE [LARGE SCALE GENOMIC DNA]</scope>
    <source>
        <strain evidence="13">DSM 21054</strain>
    </source>
</reference>
<accession>A0A173MBZ0</accession>
<keyword evidence="7 8" id="KW-0998">Cell outer membrane</keyword>
<name>A0A173MBZ0_9BACT</name>
<dbReference type="PROSITE" id="PS52016">
    <property type="entry name" value="TONB_DEPENDENT_REC_3"/>
    <property type="match status" value="1"/>
</dbReference>
<dbReference type="Pfam" id="PF00593">
    <property type="entry name" value="TonB_dep_Rec_b-barrel"/>
    <property type="match status" value="1"/>
</dbReference>
<sequence length="1223" mass="135479">MAHCFLLKRTFTTKMLGLFIAAMLAGVVGMAQTINYTGDKVSVEKLLGVIKQQTGYSVMFNPDLLSKANPVTIEAHAMPLKEFLDKILAGNTLSYTIENKTIFIKKGVDHSKMDHSKMDHSGMAMMRIFKVRGKVVDENGKPLSGVSVSLDNSSFGIATDVKGNFELEDVKKISTITFNHLGYLKSTVSIAACCTDGSTLPAGVNASVANDNVTMTINVAMTADVKSLDDISVVNNGFQVVTRERSTAAAAKVTNAELNTQLNTNLSSALEGKAAGLSMYRGQPLLRGVGTFSQEVGTQPLLVIDGLPTGGDLNSINIYDVESVTLLKDAAATSIYGAVAANGVLVITTKRANKGSTQVSINADYFISTKPDMDKMHYATTGQMLDYETDVYNFKRKAYSGTTSEFFNSFGYIDNAGKLNNSISYYSPLYDLYRKQNDGKVTSAQVDSTLSQWRNNDFINEYTQKVWRNEVKRRYNLAVSSATDKNNSYFSINYEGNQLRTIYNKNDNVNLYLKNTFTPVKWLSATVGINGYYTDAVETNTSYNDYMIQPRYAAMEDASGKKVYADYIKTSDALNSNIAAYLATSSNFKNTRFNLLDEIGKGLTKTKALRLRAFTDINVKLPAGFSYNMKLQYETNKTEETTYDEADSYVMRMLYNRYTYYNSTALTWNHAIPDGARLTRLNPTSRNYTFRNQLNYFKQFNTAGKNSDITALVGTEIRESASNTGNTSVLYGFNPVTLASTTVDWNTISVTGINTFLYGTSRASYIPANYDQTIHRFFSMYGNAGYTFDGKYNLTGSVRVDQADLFGTDPKYRYRPMWSAGGGWNVTQEEFMRRIHWVDYLKVRVTYGIAGSVDRSSSPFIVGAAKSDKLYTGLQYTDISDLPNPKLRWEKTTTTNLGLDYTLFHNKLTGSIDYYVKRGSDLFATVALDPTVGASSMRINNGIISNKGIEVKIGSDWLKKKDLVLTSTFIIAFNKSNVVTTGAITTSAYDRIGSPTVYYEANTPYNSVYAYKFANITNGYPTFYDEKGTNNVTFATDGTPTVKQISSVSAISRVGTFIPVFNGSFQQGVFYKGFQLNALFAFYGGHKLRKDVVSLDGYDQTDRAIANRWSESNPDGLRLQIDYPTTASTSAAGNLSQYYRYSDVNIASASFVRLRNISLSYTLPVQVCRQLHMKGVKFTAQANNLWLWSAVGNDIDPETYSLSSGTRSVPTSKTFLFGASLTL</sequence>
<organism evidence="12 13">
    <name type="scientific">Filimonas lacunae</name>
    <dbReference type="NCBI Taxonomy" id="477680"/>
    <lineage>
        <taxon>Bacteria</taxon>
        <taxon>Pseudomonadati</taxon>
        <taxon>Bacteroidota</taxon>
        <taxon>Chitinophagia</taxon>
        <taxon>Chitinophagales</taxon>
        <taxon>Chitinophagaceae</taxon>
        <taxon>Filimonas</taxon>
    </lineage>
</organism>
<dbReference type="InterPro" id="IPR023996">
    <property type="entry name" value="TonB-dep_OMP_SusC/RagA"/>
</dbReference>
<dbReference type="KEGG" id="fln:FLA_1111"/>
<comment type="similarity">
    <text evidence="8 9">Belongs to the TonB-dependent receptor family.</text>
</comment>
<protein>
    <submittedName>
        <fullName evidence="12">TonB-linked outer membrane protein, SusC/RagA family</fullName>
    </submittedName>
</protein>
<dbReference type="NCBIfam" id="TIGR04056">
    <property type="entry name" value="OMP_RagA_SusC"/>
    <property type="match status" value="1"/>
</dbReference>
<dbReference type="GO" id="GO:0009279">
    <property type="term" value="C:cell outer membrane"/>
    <property type="evidence" value="ECO:0007669"/>
    <property type="project" value="UniProtKB-SubCell"/>
</dbReference>